<dbReference type="AlphaFoldDB" id="A0A939HJU0"/>
<evidence type="ECO:0000256" key="3">
    <source>
        <dbReference type="ARBA" id="ARBA00022475"/>
    </source>
</evidence>
<evidence type="ECO:0000259" key="8">
    <source>
        <dbReference type="Pfam" id="PF09335"/>
    </source>
</evidence>
<dbReference type="EMBL" id="JAFVMH010000005">
    <property type="protein sequence ID" value="MBO1325745.1"/>
    <property type="molecule type" value="Genomic_DNA"/>
</dbReference>
<accession>A0A939HJU0</accession>
<keyword evidence="10" id="KW-1185">Reference proteome</keyword>
<keyword evidence="5 7" id="KW-1133">Transmembrane helix</keyword>
<evidence type="ECO:0000256" key="2">
    <source>
        <dbReference type="ARBA" id="ARBA00010792"/>
    </source>
</evidence>
<feature type="transmembrane region" description="Helical" evidence="7">
    <location>
        <begin position="87"/>
        <end position="109"/>
    </location>
</feature>
<dbReference type="Proteomes" id="UP000664073">
    <property type="component" value="Unassembled WGS sequence"/>
</dbReference>
<organism evidence="9 10">
    <name type="scientific">Acetobacter garciniae</name>
    <dbReference type="NCBI Taxonomy" id="2817435"/>
    <lineage>
        <taxon>Bacteria</taxon>
        <taxon>Pseudomonadati</taxon>
        <taxon>Pseudomonadota</taxon>
        <taxon>Alphaproteobacteria</taxon>
        <taxon>Acetobacterales</taxon>
        <taxon>Acetobacteraceae</taxon>
        <taxon>Acetobacter</taxon>
    </lineage>
</organism>
<feature type="transmembrane region" description="Helical" evidence="7">
    <location>
        <begin position="116"/>
        <end position="137"/>
    </location>
</feature>
<evidence type="ECO:0000256" key="5">
    <source>
        <dbReference type="ARBA" id="ARBA00022989"/>
    </source>
</evidence>
<proteinExistence type="inferred from homology"/>
<name>A0A939HJU0_9PROT</name>
<feature type="transmembrane region" description="Helical" evidence="7">
    <location>
        <begin position="149"/>
        <end position="168"/>
    </location>
</feature>
<keyword evidence="3 7" id="KW-1003">Cell membrane</keyword>
<dbReference type="Pfam" id="PF09335">
    <property type="entry name" value="VTT_dom"/>
    <property type="match status" value="1"/>
</dbReference>
<evidence type="ECO:0000256" key="6">
    <source>
        <dbReference type="ARBA" id="ARBA00023136"/>
    </source>
</evidence>
<gene>
    <name evidence="9" type="ORF">J2D77_11320</name>
</gene>
<feature type="transmembrane region" description="Helical" evidence="7">
    <location>
        <begin position="28"/>
        <end position="51"/>
    </location>
</feature>
<evidence type="ECO:0000256" key="1">
    <source>
        <dbReference type="ARBA" id="ARBA00004651"/>
    </source>
</evidence>
<reference evidence="9" key="1">
    <citation type="submission" date="2021-03" db="EMBL/GenBank/DDBJ databases">
        <title>The complete genome sequence of Acetobacter sp. TBRC 12339.</title>
        <authorList>
            <person name="Charoenyingcharoen P."/>
            <person name="Yukphan P."/>
        </authorList>
    </citation>
    <scope>NUCLEOTIDE SEQUENCE</scope>
    <source>
        <strain evidence="9">TBRC 12339</strain>
    </source>
</reference>
<protein>
    <submittedName>
        <fullName evidence="9">VTT domain-containing protein</fullName>
    </submittedName>
</protein>
<dbReference type="GO" id="GO:0005886">
    <property type="term" value="C:plasma membrane"/>
    <property type="evidence" value="ECO:0007669"/>
    <property type="project" value="UniProtKB-SubCell"/>
</dbReference>
<dbReference type="PANTHER" id="PTHR30353">
    <property type="entry name" value="INNER MEMBRANE PROTEIN DEDA-RELATED"/>
    <property type="match status" value="1"/>
</dbReference>
<evidence type="ECO:0000256" key="7">
    <source>
        <dbReference type="RuleBase" id="RU367016"/>
    </source>
</evidence>
<dbReference type="PANTHER" id="PTHR30353:SF15">
    <property type="entry name" value="INNER MEMBRANE PROTEIN YABI"/>
    <property type="match status" value="1"/>
</dbReference>
<comment type="similarity">
    <text evidence="2 7">Belongs to the DedA family.</text>
</comment>
<keyword evidence="4 7" id="KW-0812">Transmembrane</keyword>
<dbReference type="InterPro" id="IPR032816">
    <property type="entry name" value="VTT_dom"/>
</dbReference>
<comment type="subcellular location">
    <subcellularLocation>
        <location evidence="1 7">Cell membrane</location>
        <topology evidence="1 7">Multi-pass membrane protein</topology>
    </subcellularLocation>
</comment>
<comment type="caution">
    <text evidence="9">The sequence shown here is derived from an EMBL/GenBank/DDBJ whole genome shotgun (WGS) entry which is preliminary data.</text>
</comment>
<evidence type="ECO:0000313" key="10">
    <source>
        <dbReference type="Proteomes" id="UP000664073"/>
    </source>
</evidence>
<evidence type="ECO:0000256" key="4">
    <source>
        <dbReference type="ARBA" id="ARBA00022692"/>
    </source>
</evidence>
<feature type="domain" description="VTT" evidence="8">
    <location>
        <begin position="31"/>
        <end position="134"/>
    </location>
</feature>
<evidence type="ECO:0000313" key="9">
    <source>
        <dbReference type="EMBL" id="MBO1325745.1"/>
    </source>
</evidence>
<sequence length="198" mass="20918">MMESMGLPVPAEACIITASLYCLKTHHLAIQGVALAAIAGAIIGDNFGFLIGRRVGFPLLQTYGPRVGLTHDRLILGQYLFSRHGNAIVFVGRFVSVVRVFVAVLAGACRMRWPEFMIFNALGGTCWAGGYALGTYMLGRRISQVSGPAGIAIGVATVIGLIATGAFLKKNEKRLTKQALQAARQQAQANGTQASPGA</sequence>
<dbReference type="InterPro" id="IPR032818">
    <property type="entry name" value="DedA-like"/>
</dbReference>
<keyword evidence="6 7" id="KW-0472">Membrane</keyword>